<organism evidence="4 5">
    <name type="scientific">Variovorax robiniae</name>
    <dbReference type="NCBI Taxonomy" id="1836199"/>
    <lineage>
        <taxon>Bacteria</taxon>
        <taxon>Pseudomonadati</taxon>
        <taxon>Pseudomonadota</taxon>
        <taxon>Betaproteobacteria</taxon>
        <taxon>Burkholderiales</taxon>
        <taxon>Comamonadaceae</taxon>
        <taxon>Variovorax</taxon>
    </lineage>
</organism>
<dbReference type="SUPFAM" id="SSF51735">
    <property type="entry name" value="NAD(P)-binding Rossmann-fold domains"/>
    <property type="match status" value="1"/>
</dbReference>
<dbReference type="Gene3D" id="3.40.50.720">
    <property type="entry name" value="NAD(P)-binding Rossmann-like Domain"/>
    <property type="match status" value="1"/>
</dbReference>
<protein>
    <submittedName>
        <fullName evidence="4">NAD-dependent epimerase/dehydratase family protein</fullName>
    </submittedName>
</protein>
<gene>
    <name evidence="4" type="ORF">WKW79_01520</name>
</gene>
<evidence type="ECO:0000256" key="2">
    <source>
        <dbReference type="ARBA" id="ARBA00023277"/>
    </source>
</evidence>
<sequence length="314" mass="34165">MKRVVITGAHGFIGQVLVRRLLEQGIAGAPIDQLTLVDLSFDRPHDDPRVDQVEGSLDDAAVLERACASPMEAVFHLASLPGGAAERDYALGRRINLDATLRLIEMLRHQPSPPRFVFASSIAVYGENLPELIDESTLPAPALTYGVHKLAGEVLVADATRRGWIEGCSLRLPGVVARPGEGVGLMSAFMSQMFWRLAAGEQVTLPVSADGVAWWISARACVGNLVHAAEIRPELLDARRSYQMPVLRLTMDQVVQALAARYGVERAALVRYAPEPLVQRLFASYPPLHTPAAEALGFRHDGTVQQLIEQAMLS</sequence>
<evidence type="ECO:0000259" key="3">
    <source>
        <dbReference type="Pfam" id="PF01370"/>
    </source>
</evidence>
<dbReference type="InterPro" id="IPR001509">
    <property type="entry name" value="Epimerase_deHydtase"/>
</dbReference>
<evidence type="ECO:0000313" key="4">
    <source>
        <dbReference type="EMBL" id="MEJ8853226.1"/>
    </source>
</evidence>
<keyword evidence="2" id="KW-0119">Carbohydrate metabolism</keyword>
<keyword evidence="5" id="KW-1185">Reference proteome</keyword>
<accession>A0ABU8X0D2</accession>
<dbReference type="RefSeq" id="WP_340333326.1">
    <property type="nucleotide sequence ID" value="NZ_JBBKZS010000001.1"/>
</dbReference>
<dbReference type="EMBL" id="JBBKZS010000001">
    <property type="protein sequence ID" value="MEJ8853226.1"/>
    <property type="molecule type" value="Genomic_DNA"/>
</dbReference>
<evidence type="ECO:0000313" key="5">
    <source>
        <dbReference type="Proteomes" id="UP001367030"/>
    </source>
</evidence>
<feature type="domain" description="NAD-dependent epimerase/dehydratase" evidence="3">
    <location>
        <begin position="4"/>
        <end position="209"/>
    </location>
</feature>
<comment type="caution">
    <text evidence="4">The sequence shown here is derived from an EMBL/GenBank/DDBJ whole genome shotgun (WGS) entry which is preliminary data.</text>
</comment>
<dbReference type="Gene3D" id="3.90.25.10">
    <property type="entry name" value="UDP-galactose 4-epimerase, domain 1"/>
    <property type="match status" value="1"/>
</dbReference>
<dbReference type="PANTHER" id="PTHR43103:SF3">
    <property type="entry name" value="ADP-L-GLYCERO-D-MANNO-HEPTOSE-6-EPIMERASE"/>
    <property type="match status" value="1"/>
</dbReference>
<reference evidence="4 5" key="1">
    <citation type="submission" date="2024-03" db="EMBL/GenBank/DDBJ databases">
        <title>Novel species of the genus Variovorax.</title>
        <authorList>
            <person name="Liu Q."/>
            <person name="Xin Y.-H."/>
        </authorList>
    </citation>
    <scope>NUCLEOTIDE SEQUENCE [LARGE SCALE GENOMIC DNA]</scope>
    <source>
        <strain evidence="4 5">KACC 18901</strain>
    </source>
</reference>
<dbReference type="Proteomes" id="UP001367030">
    <property type="component" value="Unassembled WGS sequence"/>
</dbReference>
<evidence type="ECO:0000256" key="1">
    <source>
        <dbReference type="ARBA" id="ARBA00022857"/>
    </source>
</evidence>
<keyword evidence="1" id="KW-0521">NADP</keyword>
<dbReference type="InterPro" id="IPR036291">
    <property type="entry name" value="NAD(P)-bd_dom_sf"/>
</dbReference>
<dbReference type="Pfam" id="PF01370">
    <property type="entry name" value="Epimerase"/>
    <property type="match status" value="1"/>
</dbReference>
<dbReference type="PANTHER" id="PTHR43103">
    <property type="entry name" value="NUCLEOSIDE-DIPHOSPHATE-SUGAR EPIMERASE"/>
    <property type="match status" value="1"/>
</dbReference>
<name>A0ABU8X0D2_9BURK</name>
<proteinExistence type="predicted"/>